<dbReference type="STRING" id="70415.A0A5S6R4I2"/>
<dbReference type="PRINTS" id="PR01415">
    <property type="entry name" value="ANKYRIN"/>
</dbReference>
<reference evidence="5" key="1">
    <citation type="submission" date="2019-12" db="UniProtKB">
        <authorList>
            <consortium name="WormBaseParasite"/>
        </authorList>
    </citation>
    <scope>IDENTIFICATION</scope>
</reference>
<dbReference type="GO" id="GO:0031436">
    <property type="term" value="C:BRCA1-BARD1 complex"/>
    <property type="evidence" value="ECO:0007669"/>
    <property type="project" value="TreeGrafter"/>
</dbReference>
<evidence type="ECO:0000313" key="5">
    <source>
        <dbReference type="WBParaSite" id="TMUE_3000014097.1"/>
    </source>
</evidence>
<dbReference type="SMART" id="SM00248">
    <property type="entry name" value="ANK"/>
    <property type="match status" value="5"/>
</dbReference>
<dbReference type="GO" id="GO:0004842">
    <property type="term" value="F:ubiquitin-protein transferase activity"/>
    <property type="evidence" value="ECO:0007669"/>
    <property type="project" value="TreeGrafter"/>
</dbReference>
<dbReference type="GO" id="GO:0085020">
    <property type="term" value="P:protein K6-linked ubiquitination"/>
    <property type="evidence" value="ECO:0007669"/>
    <property type="project" value="TreeGrafter"/>
</dbReference>
<dbReference type="PROSITE" id="PS50088">
    <property type="entry name" value="ANK_REPEAT"/>
    <property type="match status" value="4"/>
</dbReference>
<dbReference type="PANTHER" id="PTHR24171">
    <property type="entry name" value="ANKYRIN REPEAT DOMAIN-CONTAINING PROTEIN 39-RELATED"/>
    <property type="match status" value="1"/>
</dbReference>
<accession>A0A5S6R4I2</accession>
<name>A0A5S6R4I2_TRIMR</name>
<dbReference type="Gene3D" id="1.25.40.20">
    <property type="entry name" value="Ankyrin repeat-containing domain"/>
    <property type="match status" value="1"/>
</dbReference>
<feature type="repeat" description="ANK" evidence="3">
    <location>
        <begin position="68"/>
        <end position="100"/>
    </location>
</feature>
<evidence type="ECO:0000313" key="4">
    <source>
        <dbReference type="Proteomes" id="UP000046395"/>
    </source>
</evidence>
<evidence type="ECO:0000256" key="2">
    <source>
        <dbReference type="ARBA" id="ARBA00023043"/>
    </source>
</evidence>
<dbReference type="GO" id="GO:0070531">
    <property type="term" value="C:BRCA1-A complex"/>
    <property type="evidence" value="ECO:0007669"/>
    <property type="project" value="TreeGrafter"/>
</dbReference>
<feature type="repeat" description="ANK" evidence="3">
    <location>
        <begin position="168"/>
        <end position="200"/>
    </location>
</feature>
<sequence length="224" mass="24208">MWTDSIFHDIYEKRVLAVKAKIEADENLAKIKDSAGRDAFHWACSCNLVDLAEFLLQRKESVNDTDDLGWTPLMTAASAGHKSMVDFLIANGASTTLANNNGQTALHYAASKNHADIVCALLENGAYAGAKDKLGATALHRAASKGNSGVVEKLLANKDCLINSADSEGNTALHLACDEGRRQVAVMLVKEGATLDLKNKEEKTPLDLADVDLRKRLMLLTSKE</sequence>
<keyword evidence="2 3" id="KW-0040">ANK repeat</keyword>
<dbReference type="Proteomes" id="UP000046395">
    <property type="component" value="Unassembled WGS sequence"/>
</dbReference>
<keyword evidence="4" id="KW-1185">Reference proteome</keyword>
<dbReference type="AlphaFoldDB" id="A0A5S6R4I2"/>
<dbReference type="PANTHER" id="PTHR24171:SF9">
    <property type="entry name" value="ANKYRIN REPEAT DOMAIN-CONTAINING PROTEIN 39"/>
    <property type="match status" value="1"/>
</dbReference>
<dbReference type="PIRSF" id="PIRSF000654">
    <property type="entry name" value="Integrin-linked_kinase"/>
    <property type="match status" value="1"/>
</dbReference>
<proteinExistence type="predicted"/>
<dbReference type="SUPFAM" id="SSF48403">
    <property type="entry name" value="Ankyrin repeat"/>
    <property type="match status" value="1"/>
</dbReference>
<feature type="repeat" description="ANK" evidence="3">
    <location>
        <begin position="101"/>
        <end position="133"/>
    </location>
</feature>
<evidence type="ECO:0000256" key="3">
    <source>
        <dbReference type="PROSITE-ProRule" id="PRU00023"/>
    </source>
</evidence>
<dbReference type="Pfam" id="PF12796">
    <property type="entry name" value="Ank_2"/>
    <property type="match status" value="1"/>
</dbReference>
<keyword evidence="1" id="KW-0677">Repeat</keyword>
<dbReference type="WBParaSite" id="TMUE_3000014097.1">
    <property type="protein sequence ID" value="TMUE_3000014097.1"/>
    <property type="gene ID" value="WBGene00292799"/>
</dbReference>
<evidence type="ECO:0000256" key="1">
    <source>
        <dbReference type="ARBA" id="ARBA00022737"/>
    </source>
</evidence>
<dbReference type="PROSITE" id="PS50297">
    <property type="entry name" value="ANK_REP_REGION"/>
    <property type="match status" value="4"/>
</dbReference>
<protein>
    <submittedName>
        <fullName evidence="5">ANK_REP_REGION domain-containing protein</fullName>
    </submittedName>
</protein>
<organism evidence="4 5">
    <name type="scientific">Trichuris muris</name>
    <name type="common">Mouse whipworm</name>
    <dbReference type="NCBI Taxonomy" id="70415"/>
    <lineage>
        <taxon>Eukaryota</taxon>
        <taxon>Metazoa</taxon>
        <taxon>Ecdysozoa</taxon>
        <taxon>Nematoda</taxon>
        <taxon>Enoplea</taxon>
        <taxon>Dorylaimia</taxon>
        <taxon>Trichinellida</taxon>
        <taxon>Trichuridae</taxon>
        <taxon>Trichuris</taxon>
    </lineage>
</organism>
<feature type="repeat" description="ANK" evidence="3">
    <location>
        <begin position="134"/>
        <end position="167"/>
    </location>
</feature>
<dbReference type="Pfam" id="PF13857">
    <property type="entry name" value="Ank_5"/>
    <property type="match status" value="1"/>
</dbReference>
<dbReference type="InterPro" id="IPR036770">
    <property type="entry name" value="Ankyrin_rpt-contain_sf"/>
</dbReference>
<dbReference type="InterPro" id="IPR002110">
    <property type="entry name" value="Ankyrin_rpt"/>
</dbReference>